<dbReference type="Proteomes" id="UP001195941">
    <property type="component" value="Unassembled WGS sequence"/>
</dbReference>
<dbReference type="EMBL" id="JADMKU010000014">
    <property type="protein sequence ID" value="MBR9652396.1"/>
    <property type="molecule type" value="Genomic_DNA"/>
</dbReference>
<gene>
    <name evidence="2" type="ORF">IT775_14855</name>
</gene>
<keyword evidence="1" id="KW-0812">Transmembrane</keyword>
<organism evidence="2 3">
    <name type="scientific">Thalassovita aquimarina</name>
    <dbReference type="NCBI Taxonomy" id="2785917"/>
    <lineage>
        <taxon>Bacteria</taxon>
        <taxon>Pseudomonadati</taxon>
        <taxon>Pseudomonadota</taxon>
        <taxon>Alphaproteobacteria</taxon>
        <taxon>Rhodobacterales</taxon>
        <taxon>Roseobacteraceae</taxon>
        <taxon>Thalassovita</taxon>
    </lineage>
</organism>
<feature type="transmembrane region" description="Helical" evidence="1">
    <location>
        <begin position="168"/>
        <end position="188"/>
    </location>
</feature>
<accession>A0ABS5HTZ2</accession>
<comment type="caution">
    <text evidence="2">The sequence shown here is derived from an EMBL/GenBank/DDBJ whole genome shotgun (WGS) entry which is preliminary data.</text>
</comment>
<evidence type="ECO:0000256" key="1">
    <source>
        <dbReference type="SAM" id="Phobius"/>
    </source>
</evidence>
<name>A0ABS5HTZ2_9RHOB</name>
<keyword evidence="1" id="KW-0472">Membrane</keyword>
<proteinExistence type="predicted"/>
<reference evidence="2 3" key="1">
    <citation type="journal article" date="2021" name="Arch. Microbiol.">
        <title>Thalassobius aquimarinus sp. nov., isolated from the Sea of Japan seashore.</title>
        <authorList>
            <person name="Kurilenko V.V."/>
            <person name="Romanenko L.A."/>
            <person name="Chernysheva N.Y."/>
            <person name="Velansky P.V."/>
            <person name="Tekutyeva L.A."/>
            <person name="Isaeva M.P."/>
            <person name="Mikhailov V.V."/>
        </authorList>
    </citation>
    <scope>NUCLEOTIDE SEQUENCE [LARGE SCALE GENOMIC DNA]</scope>
    <source>
        <strain evidence="2 3">KMM 8518</strain>
    </source>
</reference>
<keyword evidence="3" id="KW-1185">Reference proteome</keyword>
<keyword evidence="1" id="KW-1133">Transmembrane helix</keyword>
<evidence type="ECO:0000313" key="2">
    <source>
        <dbReference type="EMBL" id="MBR9652396.1"/>
    </source>
</evidence>
<feature type="transmembrane region" description="Helical" evidence="1">
    <location>
        <begin position="96"/>
        <end position="121"/>
    </location>
</feature>
<protein>
    <submittedName>
        <fullName evidence="2">Uncharacterized protein</fullName>
    </submittedName>
</protein>
<feature type="transmembrane region" description="Helical" evidence="1">
    <location>
        <begin position="133"/>
        <end position="156"/>
    </location>
</feature>
<sequence length="331" mass="36735">MDFASRLMVLLRMHLARSGQGVPRRFARGPFAALFLLSAGLSLTATAARADIPMFLVISMLKFNAFPILVIVILIEAIALQRIYAFGAKVSVMTSILANGFSLILGIILYPVLGGLLYPFVAPLVLATNGGSAAIELIVTLIGVSIVDTVIELPFIARLRKVRITLRAAAVFLAANVLGMVVMAAAIIDYDDLFDQPIPSQDIARLESHYAAEIAFMQQIFDEVATDFADDPQLRGPDWETLKARITQDAAQYRFRRLAVIKVYSHSIVFGYGGEDGLHSTAARRGEGRYRRDNIEVWKTMSQDGVWYYVYDIRASWQPRSLMVRAWFDPV</sequence>
<dbReference type="RefSeq" id="WP_212701911.1">
    <property type="nucleotide sequence ID" value="NZ_JADMKU010000014.1"/>
</dbReference>
<evidence type="ECO:0000313" key="3">
    <source>
        <dbReference type="Proteomes" id="UP001195941"/>
    </source>
</evidence>